<dbReference type="KEGG" id="tbn:TBH_C1723"/>
<gene>
    <name evidence="2" type="ORF">TBH_C1723</name>
</gene>
<proteinExistence type="predicted"/>
<dbReference type="RefSeq" id="WP_041067690.1">
    <property type="nucleotide sequence ID" value="NZ_AP012273.1"/>
</dbReference>
<sequence>MKNIIMPITTVSTLLFLSLTSGAGLAEGNVCKGMEHSACSKSTTCRWIKPYKRTDGLKVTGYCRKLPERKTQASQEQGKGSASKKS</sequence>
<dbReference type="Proteomes" id="UP000031631">
    <property type="component" value="Chromosome"/>
</dbReference>
<evidence type="ECO:0000313" key="3">
    <source>
        <dbReference type="Proteomes" id="UP000031631"/>
    </source>
</evidence>
<evidence type="ECO:0000313" key="2">
    <source>
        <dbReference type="EMBL" id="BAO44640.1"/>
    </source>
</evidence>
<keyword evidence="3" id="KW-1185">Reference proteome</keyword>
<feature type="signal peptide" evidence="1">
    <location>
        <begin position="1"/>
        <end position="26"/>
    </location>
</feature>
<keyword evidence="1" id="KW-0732">Signal</keyword>
<reference evidence="2 3" key="1">
    <citation type="journal article" date="2014" name="PLoS ONE">
        <title>Physiological and genomic features of a novel sulfur-oxidizing gammaproteobacterium belonging to a previously uncultivated symbiotic lineage isolated from a hydrothermal vent.</title>
        <authorList>
            <person name="Nunoura T."/>
            <person name="Takaki Y."/>
            <person name="Kazama H."/>
            <person name="Kakuta J."/>
            <person name="Shimamura S."/>
            <person name="Makita H."/>
            <person name="Hirai M."/>
            <person name="Miyazaki M."/>
            <person name="Takai K."/>
        </authorList>
    </citation>
    <scope>NUCLEOTIDE SEQUENCE [LARGE SCALE GENOMIC DNA]</scope>
    <source>
        <strain evidence="2 3">Hiromi1</strain>
    </source>
</reference>
<evidence type="ECO:0008006" key="4">
    <source>
        <dbReference type="Google" id="ProtNLM"/>
    </source>
</evidence>
<dbReference type="OrthoDB" id="346235at2"/>
<organism evidence="2 3">
    <name type="scientific">Thiolapillus brandeum</name>
    <dbReference type="NCBI Taxonomy" id="1076588"/>
    <lineage>
        <taxon>Bacteria</taxon>
        <taxon>Pseudomonadati</taxon>
        <taxon>Pseudomonadota</taxon>
        <taxon>Gammaproteobacteria</taxon>
        <taxon>Chromatiales</taxon>
        <taxon>Sedimenticolaceae</taxon>
        <taxon>Thiolapillus</taxon>
    </lineage>
</organism>
<dbReference type="AlphaFoldDB" id="A0A7U6GJ79"/>
<feature type="chain" id="PRO_5031192731" description="DUF2282 domain-containing protein" evidence="1">
    <location>
        <begin position="27"/>
        <end position="86"/>
    </location>
</feature>
<evidence type="ECO:0000256" key="1">
    <source>
        <dbReference type="SAM" id="SignalP"/>
    </source>
</evidence>
<accession>A0A7U6GJ79</accession>
<name>A0A7U6GJ79_9GAMM</name>
<protein>
    <recommendedName>
        <fullName evidence="4">DUF2282 domain-containing protein</fullName>
    </recommendedName>
</protein>
<dbReference type="EMBL" id="AP012273">
    <property type="protein sequence ID" value="BAO44640.1"/>
    <property type="molecule type" value="Genomic_DNA"/>
</dbReference>